<dbReference type="RefSeq" id="WP_105037797.1">
    <property type="nucleotide sequence ID" value="NZ_PPSL01000001.1"/>
</dbReference>
<feature type="signal peptide" evidence="1">
    <location>
        <begin position="1"/>
        <end position="22"/>
    </location>
</feature>
<protein>
    <submittedName>
        <fullName evidence="2">Uncharacterized protein</fullName>
    </submittedName>
</protein>
<dbReference type="AlphaFoldDB" id="A0A2S7T128"/>
<name>A0A2S7T128_9BACT</name>
<dbReference type="EMBL" id="PPSL01000001">
    <property type="protein sequence ID" value="PQJ12913.1"/>
    <property type="molecule type" value="Genomic_DNA"/>
</dbReference>
<keyword evidence="3" id="KW-1185">Reference proteome</keyword>
<dbReference type="OrthoDB" id="744342at2"/>
<evidence type="ECO:0000256" key="1">
    <source>
        <dbReference type="SAM" id="SignalP"/>
    </source>
</evidence>
<sequence>MRYPIGAIVLTTLLLFLADSTAQTRKKKTYQFDHSSRRSFNEFNTVDSIWTAPNYFVPRATADKFGVLGLECKNPFNDEEALFKLFPGNHYDVHDDEKHPYVGEGIAIWRCKDCPVSKADDEYPHLFPRKEGNLTEVFKVKYFKDDSGRRNVLIAFQTNDISYLNEMYMGNCKGADMSLALFKLYDNKWRLTHFTLFAGCLGTYQHLPHDIAPIKLGVNNYGVEIRTECYNPGGPGWGNLIIYAPVEGQFKEVLNTSSSRYMSSPCNNWETAVERQKDQLPFSDLKTITEGNFCREVFISESRFDTAVDVPDEVYHRTGSADSFGFSITKLYHFENNRYKLLHTRTRYNIVKAKKN</sequence>
<organism evidence="2 3">
    <name type="scientific">Flavipsychrobacter stenotrophus</name>
    <dbReference type="NCBI Taxonomy" id="2077091"/>
    <lineage>
        <taxon>Bacteria</taxon>
        <taxon>Pseudomonadati</taxon>
        <taxon>Bacteroidota</taxon>
        <taxon>Chitinophagia</taxon>
        <taxon>Chitinophagales</taxon>
        <taxon>Chitinophagaceae</taxon>
        <taxon>Flavipsychrobacter</taxon>
    </lineage>
</organism>
<keyword evidence="1" id="KW-0732">Signal</keyword>
<evidence type="ECO:0000313" key="3">
    <source>
        <dbReference type="Proteomes" id="UP000239872"/>
    </source>
</evidence>
<feature type="chain" id="PRO_5015423048" evidence="1">
    <location>
        <begin position="23"/>
        <end position="356"/>
    </location>
</feature>
<accession>A0A2S7T128</accession>
<comment type="caution">
    <text evidence="2">The sequence shown here is derived from an EMBL/GenBank/DDBJ whole genome shotgun (WGS) entry which is preliminary data.</text>
</comment>
<evidence type="ECO:0000313" key="2">
    <source>
        <dbReference type="EMBL" id="PQJ12913.1"/>
    </source>
</evidence>
<proteinExistence type="predicted"/>
<reference evidence="2 3" key="1">
    <citation type="submission" date="2018-01" db="EMBL/GenBank/DDBJ databases">
        <title>A novel member of the phylum Bacteroidetes isolated from glacier ice.</title>
        <authorList>
            <person name="Liu Q."/>
            <person name="Xin Y.-H."/>
        </authorList>
    </citation>
    <scope>NUCLEOTIDE SEQUENCE [LARGE SCALE GENOMIC DNA]</scope>
    <source>
        <strain evidence="2 3">RB1R16</strain>
    </source>
</reference>
<dbReference type="Proteomes" id="UP000239872">
    <property type="component" value="Unassembled WGS sequence"/>
</dbReference>
<gene>
    <name evidence="2" type="ORF">CJD36_003975</name>
</gene>